<evidence type="ECO:0000313" key="4">
    <source>
        <dbReference type="Proteomes" id="UP000606935"/>
    </source>
</evidence>
<sequence length="449" mass="51281">MLINSSDWAYDTFQHAKLGDQRRVHRLVRLAGALADQLGKSIVKASSSSAEIEAAYRFVRNPAIDADAIADAGFQATAKFVCEFDTVLALEDTTSLNFNHASVHDELGHITSHKSSRGMQAHSILLYAPHEHHVLGLIEQTRWTRDVEQMGQHKRATQRPYHEKESVKWERASRHMATRLGADISRVISVCDRESDVIEYLKYKCEHQQRFVVRSMLSRHIEEAGNKLYAYGAALHSAGTRQVVIPQKGGRKARVATCDVRYAPVTIKMPSNKSGTSTPLYYVSCIEQAHADGLSWHLLTTENVQSKAEAERIITYYERRWLVEEFHKAWKSGGTQVEKLRMHSKDNLERMIVVLAFIAVRVHQLQFMGMDKTQAEQQSCEVILSNIEWKLLWKKREKGSLPKQPPSLRWAYLNIGKLGGWHDSKRNGRVGWQSLWEGWFKLRTILEGV</sequence>
<protein>
    <submittedName>
        <fullName evidence="3">Transposase</fullName>
    </submittedName>
</protein>
<dbReference type="AlphaFoldDB" id="A0A917Z2C2"/>
<name>A0A917Z2C2_9ALTE</name>
<evidence type="ECO:0000259" key="1">
    <source>
        <dbReference type="Pfam" id="PF01609"/>
    </source>
</evidence>
<gene>
    <name evidence="3" type="ORF">GCM10010982_30610</name>
</gene>
<dbReference type="Gene3D" id="1.10.246.40">
    <property type="entry name" value="Tn5 transposase, domain 1"/>
    <property type="match status" value="1"/>
</dbReference>
<dbReference type="InterPro" id="IPR047768">
    <property type="entry name" value="Tn5p-like"/>
</dbReference>
<feature type="domain" description="Transposase Tn5-like N-terminal" evidence="2">
    <location>
        <begin position="6"/>
        <end position="64"/>
    </location>
</feature>
<reference evidence="3" key="1">
    <citation type="journal article" date="2014" name="Int. J. Syst. Evol. Microbiol.">
        <title>Complete genome sequence of Corynebacterium casei LMG S-19264T (=DSM 44701T), isolated from a smear-ripened cheese.</title>
        <authorList>
            <consortium name="US DOE Joint Genome Institute (JGI-PGF)"/>
            <person name="Walter F."/>
            <person name="Albersmeier A."/>
            <person name="Kalinowski J."/>
            <person name="Ruckert C."/>
        </authorList>
    </citation>
    <scope>NUCLEOTIDE SEQUENCE</scope>
    <source>
        <strain evidence="3">CGMCC 1.7086</strain>
    </source>
</reference>
<accession>A0A917Z2C2</accession>
<comment type="caution">
    <text evidence="3">The sequence shown here is derived from an EMBL/GenBank/DDBJ whole genome shotgun (WGS) entry which is preliminary data.</text>
</comment>
<dbReference type="PANTHER" id="PTHR37319">
    <property type="entry name" value="TRANSPOSASE"/>
    <property type="match status" value="1"/>
</dbReference>
<dbReference type="InterPro" id="IPR002559">
    <property type="entry name" value="Transposase_11"/>
</dbReference>
<dbReference type="Gene3D" id="3.90.350.10">
    <property type="entry name" value="Transposase Inhibitor Protein From Tn5, Chain A, domain 1"/>
    <property type="match status" value="1"/>
</dbReference>
<dbReference type="InterPro" id="IPR012337">
    <property type="entry name" value="RNaseH-like_sf"/>
</dbReference>
<evidence type="ECO:0000259" key="2">
    <source>
        <dbReference type="Pfam" id="PF14706"/>
    </source>
</evidence>
<keyword evidence="4" id="KW-1185">Reference proteome</keyword>
<organism evidence="3 4">
    <name type="scientific">Bowmanella pacifica</name>
    <dbReference type="NCBI Taxonomy" id="502051"/>
    <lineage>
        <taxon>Bacteria</taxon>
        <taxon>Pseudomonadati</taxon>
        <taxon>Pseudomonadota</taxon>
        <taxon>Gammaproteobacteria</taxon>
        <taxon>Alteromonadales</taxon>
        <taxon>Alteromonadaceae</taxon>
        <taxon>Bowmanella</taxon>
    </lineage>
</organism>
<dbReference type="EMBL" id="BMLS01000005">
    <property type="protein sequence ID" value="GGO72448.1"/>
    <property type="molecule type" value="Genomic_DNA"/>
</dbReference>
<dbReference type="GO" id="GO:0003677">
    <property type="term" value="F:DNA binding"/>
    <property type="evidence" value="ECO:0007669"/>
    <property type="project" value="InterPro"/>
</dbReference>
<evidence type="ECO:0000313" key="3">
    <source>
        <dbReference type="EMBL" id="GGO72448.1"/>
    </source>
</evidence>
<dbReference type="PANTHER" id="PTHR37319:SF1">
    <property type="entry name" value="TRANSPOSASE TN5 DIMERISATION DOMAIN-CONTAINING PROTEIN"/>
    <property type="match status" value="1"/>
</dbReference>
<dbReference type="Proteomes" id="UP000606935">
    <property type="component" value="Unassembled WGS sequence"/>
</dbReference>
<dbReference type="InterPro" id="IPR014737">
    <property type="entry name" value="Transposase_Tn5-like_C"/>
</dbReference>
<dbReference type="GO" id="GO:0006313">
    <property type="term" value="P:DNA transposition"/>
    <property type="evidence" value="ECO:0007669"/>
    <property type="project" value="InterPro"/>
</dbReference>
<dbReference type="GO" id="GO:0004803">
    <property type="term" value="F:transposase activity"/>
    <property type="evidence" value="ECO:0007669"/>
    <property type="project" value="InterPro"/>
</dbReference>
<dbReference type="Pfam" id="PF01609">
    <property type="entry name" value="DDE_Tnp_1"/>
    <property type="match status" value="1"/>
</dbReference>
<feature type="domain" description="Transposase IS4-like" evidence="1">
    <location>
        <begin position="190"/>
        <end position="358"/>
    </location>
</feature>
<dbReference type="NCBIfam" id="NF033590">
    <property type="entry name" value="transpos_IS4_3"/>
    <property type="match status" value="1"/>
</dbReference>
<reference evidence="3" key="2">
    <citation type="submission" date="2020-09" db="EMBL/GenBank/DDBJ databases">
        <authorList>
            <person name="Sun Q."/>
            <person name="Zhou Y."/>
        </authorList>
    </citation>
    <scope>NUCLEOTIDE SEQUENCE</scope>
    <source>
        <strain evidence="3">CGMCC 1.7086</strain>
    </source>
</reference>
<dbReference type="SUPFAM" id="SSF53098">
    <property type="entry name" value="Ribonuclease H-like"/>
    <property type="match status" value="1"/>
</dbReference>
<proteinExistence type="predicted"/>
<dbReference type="Pfam" id="PF14706">
    <property type="entry name" value="Tnp_DNA_bind"/>
    <property type="match status" value="1"/>
</dbReference>
<dbReference type="InterPro" id="IPR054836">
    <property type="entry name" value="Tn5_transposase"/>
</dbReference>
<dbReference type="InterPro" id="IPR038215">
    <property type="entry name" value="TN5-like_N_sf"/>
</dbReference>
<dbReference type="InterPro" id="IPR014735">
    <property type="entry name" value="Transposase_Tn5-like_N"/>
</dbReference>
<dbReference type="Gene3D" id="1.10.740.10">
    <property type="entry name" value="Transferase Inhibitor Protein From Tn5, Chain"/>
    <property type="match status" value="1"/>
</dbReference>